<dbReference type="Pfam" id="PF00313">
    <property type="entry name" value="CSD"/>
    <property type="match status" value="1"/>
</dbReference>
<sequence length="69" mass="7673">MADRVSGRVKWYNQARGYGYIVGDDGREARVAVAALEDGTFLTEGLRVTYVLVDDGEDEAHAERVRIVD</sequence>
<feature type="domain" description="CSD" evidence="1">
    <location>
        <begin position="4"/>
        <end position="67"/>
    </location>
</feature>
<dbReference type="SMART" id="SM00357">
    <property type="entry name" value="CSP"/>
    <property type="match status" value="1"/>
</dbReference>
<organism evidence="2 3">
    <name type="scientific">Streptomyces gamaensis</name>
    <dbReference type="NCBI Taxonomy" id="1763542"/>
    <lineage>
        <taxon>Bacteria</taxon>
        <taxon>Bacillati</taxon>
        <taxon>Actinomycetota</taxon>
        <taxon>Actinomycetes</taxon>
        <taxon>Kitasatosporales</taxon>
        <taxon>Streptomycetaceae</taxon>
        <taxon>Streptomyces</taxon>
    </lineage>
</organism>
<name>A0ABW0YXI9_9ACTN</name>
<dbReference type="EMBL" id="JBHSPB010000007">
    <property type="protein sequence ID" value="MFC5721296.1"/>
    <property type="molecule type" value="Genomic_DNA"/>
</dbReference>
<dbReference type="InterPro" id="IPR002059">
    <property type="entry name" value="CSP_DNA-bd"/>
</dbReference>
<evidence type="ECO:0000259" key="1">
    <source>
        <dbReference type="PROSITE" id="PS51857"/>
    </source>
</evidence>
<gene>
    <name evidence="2" type="ORF">ACFP1Z_14080</name>
</gene>
<evidence type="ECO:0000313" key="3">
    <source>
        <dbReference type="Proteomes" id="UP001596083"/>
    </source>
</evidence>
<dbReference type="Proteomes" id="UP001596083">
    <property type="component" value="Unassembled WGS sequence"/>
</dbReference>
<dbReference type="Gene3D" id="2.40.50.140">
    <property type="entry name" value="Nucleic acid-binding proteins"/>
    <property type="match status" value="1"/>
</dbReference>
<comment type="caution">
    <text evidence="2">The sequence shown here is derived from an EMBL/GenBank/DDBJ whole genome shotgun (WGS) entry which is preliminary data.</text>
</comment>
<reference evidence="3" key="1">
    <citation type="journal article" date="2019" name="Int. J. Syst. Evol. Microbiol.">
        <title>The Global Catalogue of Microorganisms (GCM) 10K type strain sequencing project: providing services to taxonomists for standard genome sequencing and annotation.</title>
        <authorList>
            <consortium name="The Broad Institute Genomics Platform"/>
            <consortium name="The Broad Institute Genome Sequencing Center for Infectious Disease"/>
            <person name="Wu L."/>
            <person name="Ma J."/>
        </authorList>
    </citation>
    <scope>NUCLEOTIDE SEQUENCE [LARGE SCALE GENOMIC DNA]</scope>
    <source>
        <strain evidence="3">CGMCC 4.7304</strain>
    </source>
</reference>
<dbReference type="PROSITE" id="PS51857">
    <property type="entry name" value="CSD_2"/>
    <property type="match status" value="1"/>
</dbReference>
<dbReference type="SUPFAM" id="SSF50249">
    <property type="entry name" value="Nucleic acid-binding proteins"/>
    <property type="match status" value="1"/>
</dbReference>
<protein>
    <submittedName>
        <fullName evidence="2">Cold-shock protein</fullName>
    </submittedName>
</protein>
<dbReference type="RefSeq" id="WP_390316542.1">
    <property type="nucleotide sequence ID" value="NZ_JBHSPB010000007.1"/>
</dbReference>
<proteinExistence type="predicted"/>
<keyword evidence="3" id="KW-1185">Reference proteome</keyword>
<accession>A0ABW0YXI9</accession>
<evidence type="ECO:0000313" key="2">
    <source>
        <dbReference type="EMBL" id="MFC5721296.1"/>
    </source>
</evidence>
<dbReference type="InterPro" id="IPR012340">
    <property type="entry name" value="NA-bd_OB-fold"/>
</dbReference>
<dbReference type="InterPro" id="IPR011129">
    <property type="entry name" value="CSD"/>
</dbReference>